<dbReference type="Gramene" id="KZM99051">
    <property type="protein sequence ID" value="KZM99051"/>
    <property type="gene ID" value="DCAR_013587"/>
</dbReference>
<proteinExistence type="predicted"/>
<name>A0A165YG76_DAUCS</name>
<sequence length="62" mass="7413">MKYFIKTFTQRNALKKSSSNDSREQMPDRSLMPIIALSQCYMYGTIRQLERDELKIFNSFKI</sequence>
<reference evidence="1" key="1">
    <citation type="journal article" date="2016" name="Nat. Genet.">
        <title>A high-quality carrot genome assembly provides new insights into carotenoid accumulation and asterid genome evolution.</title>
        <authorList>
            <person name="Iorizzo M."/>
            <person name="Ellison S."/>
            <person name="Senalik D."/>
            <person name="Zeng P."/>
            <person name="Satapoomin P."/>
            <person name="Huang J."/>
            <person name="Bowman M."/>
            <person name="Iovene M."/>
            <person name="Sanseverino W."/>
            <person name="Cavagnaro P."/>
            <person name="Yildiz M."/>
            <person name="Macko-Podgorni A."/>
            <person name="Moranska E."/>
            <person name="Grzebelus E."/>
            <person name="Grzebelus D."/>
            <person name="Ashrafi H."/>
            <person name="Zheng Z."/>
            <person name="Cheng S."/>
            <person name="Spooner D."/>
            <person name="Van Deynze A."/>
            <person name="Simon P."/>
        </authorList>
    </citation>
    <scope>NUCLEOTIDE SEQUENCE</scope>
    <source>
        <tissue evidence="1">Leaf</tissue>
    </source>
</reference>
<organism evidence="1 2">
    <name type="scientific">Daucus carota subsp. sativus</name>
    <name type="common">Carrot</name>
    <dbReference type="NCBI Taxonomy" id="79200"/>
    <lineage>
        <taxon>Eukaryota</taxon>
        <taxon>Viridiplantae</taxon>
        <taxon>Streptophyta</taxon>
        <taxon>Embryophyta</taxon>
        <taxon>Tracheophyta</taxon>
        <taxon>Spermatophyta</taxon>
        <taxon>Magnoliopsida</taxon>
        <taxon>eudicotyledons</taxon>
        <taxon>Gunneridae</taxon>
        <taxon>Pentapetalae</taxon>
        <taxon>asterids</taxon>
        <taxon>campanulids</taxon>
        <taxon>Apiales</taxon>
        <taxon>Apiaceae</taxon>
        <taxon>Apioideae</taxon>
        <taxon>Scandiceae</taxon>
        <taxon>Daucinae</taxon>
        <taxon>Daucus</taxon>
        <taxon>Daucus sect. Daucus</taxon>
    </lineage>
</organism>
<dbReference type="EMBL" id="CP093346">
    <property type="protein sequence ID" value="WOG98092.1"/>
    <property type="molecule type" value="Genomic_DNA"/>
</dbReference>
<evidence type="ECO:0000313" key="2">
    <source>
        <dbReference type="Proteomes" id="UP000077755"/>
    </source>
</evidence>
<reference evidence="1" key="2">
    <citation type="submission" date="2022-03" db="EMBL/GenBank/DDBJ databases">
        <title>Draft title - Genomic analysis of global carrot germplasm unveils the trajectory of domestication and the origin of high carotenoid orange carrot.</title>
        <authorList>
            <person name="Iorizzo M."/>
            <person name="Ellison S."/>
            <person name="Senalik D."/>
            <person name="Macko-Podgorni A."/>
            <person name="Grzebelus D."/>
            <person name="Bostan H."/>
            <person name="Rolling W."/>
            <person name="Curaba J."/>
            <person name="Simon P."/>
        </authorList>
    </citation>
    <scope>NUCLEOTIDE SEQUENCE</scope>
    <source>
        <tissue evidence="1">Leaf</tissue>
    </source>
</reference>
<keyword evidence="2" id="KW-1185">Reference proteome</keyword>
<evidence type="ECO:0000313" key="1">
    <source>
        <dbReference type="EMBL" id="WOG98092.1"/>
    </source>
</evidence>
<gene>
    <name evidence="1" type="ORF">DCAR_0417433</name>
</gene>
<protein>
    <submittedName>
        <fullName evidence="1">Uncharacterized protein</fullName>
    </submittedName>
</protein>
<dbReference type="AlphaFoldDB" id="A0A165YG76"/>
<dbReference type="Proteomes" id="UP000077755">
    <property type="component" value="Chromosome 4"/>
</dbReference>
<accession>A0A165YG76</accession>